<protein>
    <submittedName>
        <fullName evidence="1">Uncharacterized protein</fullName>
    </submittedName>
</protein>
<evidence type="ECO:0000313" key="1">
    <source>
        <dbReference type="EMBL" id="KJY83287.1"/>
    </source>
</evidence>
<dbReference type="AlphaFoldDB" id="A0A0F4NJL3"/>
<dbReference type="EMBL" id="JXXV01000016">
    <property type="protein sequence ID" value="KJY83287.1"/>
    <property type="molecule type" value="Genomic_DNA"/>
</dbReference>
<accession>A0A0F4NJL3</accession>
<comment type="caution">
    <text evidence="1">The sequence shown here is derived from an EMBL/GenBank/DDBJ whole genome shotgun (WGS) entry which is preliminary data.</text>
</comment>
<dbReference type="RefSeq" id="WP_045955524.1">
    <property type="nucleotide sequence ID" value="NZ_JXXV01000016.1"/>
</dbReference>
<gene>
    <name evidence="1" type="ORF">TW81_09825</name>
</gene>
<evidence type="ECO:0000313" key="2">
    <source>
        <dbReference type="Proteomes" id="UP000033673"/>
    </source>
</evidence>
<proteinExistence type="predicted"/>
<dbReference type="PATRIC" id="fig|579748.3.peg.2019"/>
<name>A0A0F4NJL3_9VIBR</name>
<keyword evidence="2" id="KW-1185">Reference proteome</keyword>
<sequence>MSVKGLSAEDLVVDIKKAEAYLRNIIPKAIPLTGEINTVGTYLLFNTITINNGFTEDVTYNFNCYIAISSPSRSKGLIYDGLSEVLSKLIQAQQQEQQVEVKAAKPFSSNKLIIYQLGIAVTPPIDADIEEQE</sequence>
<reference evidence="1 2" key="1">
    <citation type="journal article" date="2015" name="BMC Genomics">
        <title>Genome mining reveals unlocked bioactive potential of marine Gram-negative bacteria.</title>
        <authorList>
            <person name="Machado H."/>
            <person name="Sonnenschein E.C."/>
            <person name="Melchiorsen J."/>
            <person name="Gram L."/>
        </authorList>
    </citation>
    <scope>NUCLEOTIDE SEQUENCE [LARGE SCALE GENOMIC DNA]</scope>
    <source>
        <strain evidence="1 2">S2757</strain>
    </source>
</reference>
<organism evidence="1 2">
    <name type="scientific">Vibrio galatheae</name>
    <dbReference type="NCBI Taxonomy" id="579748"/>
    <lineage>
        <taxon>Bacteria</taxon>
        <taxon>Pseudomonadati</taxon>
        <taxon>Pseudomonadota</taxon>
        <taxon>Gammaproteobacteria</taxon>
        <taxon>Vibrionales</taxon>
        <taxon>Vibrionaceae</taxon>
        <taxon>Vibrio</taxon>
    </lineage>
</organism>
<dbReference type="Proteomes" id="UP000033673">
    <property type="component" value="Unassembled WGS sequence"/>
</dbReference>
<dbReference type="STRING" id="579748.TW81_09825"/>